<accession>A0A916TG49</accession>
<feature type="transmembrane region" description="Helical" evidence="6">
    <location>
        <begin position="149"/>
        <end position="172"/>
    </location>
</feature>
<dbReference type="GO" id="GO:0015385">
    <property type="term" value="F:sodium:proton antiporter activity"/>
    <property type="evidence" value="ECO:0007669"/>
    <property type="project" value="TreeGrafter"/>
</dbReference>
<evidence type="ECO:0000256" key="5">
    <source>
        <dbReference type="SAM" id="MobiDB-lite"/>
    </source>
</evidence>
<feature type="transmembrane region" description="Helical" evidence="6">
    <location>
        <begin position="311"/>
        <end position="328"/>
    </location>
</feature>
<feature type="transmembrane region" description="Helical" evidence="6">
    <location>
        <begin position="187"/>
        <end position="208"/>
    </location>
</feature>
<dbReference type="AlphaFoldDB" id="A0A916TG49"/>
<evidence type="ECO:0000256" key="3">
    <source>
        <dbReference type="ARBA" id="ARBA00022989"/>
    </source>
</evidence>
<evidence type="ECO:0000256" key="4">
    <source>
        <dbReference type="ARBA" id="ARBA00023136"/>
    </source>
</evidence>
<feature type="transmembrane region" description="Helical" evidence="6">
    <location>
        <begin position="79"/>
        <end position="101"/>
    </location>
</feature>
<feature type="transmembrane region" description="Helical" evidence="6">
    <location>
        <begin position="214"/>
        <end position="235"/>
    </location>
</feature>
<dbReference type="InterPro" id="IPR052946">
    <property type="entry name" value="Alkaline_pH_Ca-Antiporter"/>
</dbReference>
<evidence type="ECO:0000256" key="6">
    <source>
        <dbReference type="SAM" id="Phobius"/>
    </source>
</evidence>
<keyword evidence="3 6" id="KW-1133">Transmembrane helix</keyword>
<proteinExistence type="predicted"/>
<sequence>MTATRSHDPTRLPDRALVSDPAPVPEPTRSRTAVAPQVTPERPHRILTPISMIGLTVGWSSVLAVTAGHATLSTHLPTAALTAVLAAIVAVIILCAFGVVAQAERLADRLGDPYGTLVLTLSVVIVEVILISAVMFAPGGDRSAARDSVMAVSMIILDLVIGAAMVIAALVARRRHRDAQQANRRGVATYLSLIAVLATMGLALPRVIGAHGTLSTPAAVAVAVVTIGLYTAFLVHQLGSGRSDFQEVDHAAPRRRGSVYPSRADGSVRSVLLGHRREIALRAVVLMLLILPIVALSHTMATLLHDALDRVGAPVALSGVLIAMIVFLPEAITTLRSSAAGQMQRVSNLCHGALLSTLGLTIPAVLAVGLITDQTVVLGESTVNLAFLAATVLISAITFSRAQVTAWAGFAHLVVFTAYAVTLFT</sequence>
<dbReference type="EMBL" id="BMGC01000035">
    <property type="protein sequence ID" value="GGB43607.1"/>
    <property type="molecule type" value="Genomic_DNA"/>
</dbReference>
<evidence type="ECO:0000256" key="1">
    <source>
        <dbReference type="ARBA" id="ARBA00004141"/>
    </source>
</evidence>
<feature type="transmembrane region" description="Helical" evidence="6">
    <location>
        <begin position="113"/>
        <end position="137"/>
    </location>
</feature>
<dbReference type="Pfam" id="PF01699">
    <property type="entry name" value="Na_Ca_ex"/>
    <property type="match status" value="1"/>
</dbReference>
<dbReference type="PANTHER" id="PTHR37958">
    <property type="entry name" value="SODIUM-POTASSIUM/PROTON ANTIPORTER CHAA"/>
    <property type="match status" value="1"/>
</dbReference>
<feature type="region of interest" description="Disordered" evidence="5">
    <location>
        <begin position="1"/>
        <end position="39"/>
    </location>
</feature>
<protein>
    <submittedName>
        <fullName evidence="8">Calcium:proton antiporter</fullName>
    </submittedName>
</protein>
<reference evidence="8" key="1">
    <citation type="journal article" date="2014" name="Int. J. Syst. Evol. Microbiol.">
        <title>Complete genome sequence of Corynebacterium casei LMG S-19264T (=DSM 44701T), isolated from a smear-ripened cheese.</title>
        <authorList>
            <consortium name="US DOE Joint Genome Institute (JGI-PGF)"/>
            <person name="Walter F."/>
            <person name="Albersmeier A."/>
            <person name="Kalinowski J."/>
            <person name="Ruckert C."/>
        </authorList>
    </citation>
    <scope>NUCLEOTIDE SEQUENCE</scope>
    <source>
        <strain evidence="8">CGMCC 1.12827</strain>
    </source>
</reference>
<comment type="subcellular location">
    <subcellularLocation>
        <location evidence="1">Membrane</location>
        <topology evidence="1">Multi-pass membrane protein</topology>
    </subcellularLocation>
</comment>
<evidence type="ECO:0000313" key="8">
    <source>
        <dbReference type="EMBL" id="GGB43607.1"/>
    </source>
</evidence>
<keyword evidence="4 6" id="KW-0472">Membrane</keyword>
<dbReference type="Proteomes" id="UP000621454">
    <property type="component" value="Unassembled WGS sequence"/>
</dbReference>
<reference evidence="8" key="2">
    <citation type="submission" date="2020-09" db="EMBL/GenBank/DDBJ databases">
        <authorList>
            <person name="Sun Q."/>
            <person name="Zhou Y."/>
        </authorList>
    </citation>
    <scope>NUCLEOTIDE SEQUENCE</scope>
    <source>
        <strain evidence="8">CGMCC 1.12827</strain>
    </source>
</reference>
<feature type="domain" description="Sodium/calcium exchanger membrane region" evidence="7">
    <location>
        <begin position="82"/>
        <end position="238"/>
    </location>
</feature>
<keyword evidence="2 6" id="KW-0812">Transmembrane</keyword>
<feature type="transmembrane region" description="Helical" evidence="6">
    <location>
        <begin position="46"/>
        <end position="67"/>
    </location>
</feature>
<feature type="transmembrane region" description="Helical" evidence="6">
    <location>
        <begin position="406"/>
        <end position="424"/>
    </location>
</feature>
<keyword evidence="9" id="KW-1185">Reference proteome</keyword>
<feature type="transmembrane region" description="Helical" evidence="6">
    <location>
        <begin position="383"/>
        <end position="399"/>
    </location>
</feature>
<comment type="caution">
    <text evidence="8">The sequence shown here is derived from an EMBL/GenBank/DDBJ whole genome shotgun (WGS) entry which is preliminary data.</text>
</comment>
<feature type="transmembrane region" description="Helical" evidence="6">
    <location>
        <begin position="279"/>
        <end position="299"/>
    </location>
</feature>
<dbReference type="GO" id="GO:0015386">
    <property type="term" value="F:potassium:proton antiporter activity"/>
    <property type="evidence" value="ECO:0007669"/>
    <property type="project" value="TreeGrafter"/>
</dbReference>
<dbReference type="InterPro" id="IPR004837">
    <property type="entry name" value="NaCa_Exmemb"/>
</dbReference>
<evidence type="ECO:0000259" key="7">
    <source>
        <dbReference type="Pfam" id="PF01699"/>
    </source>
</evidence>
<dbReference type="GO" id="GO:0005886">
    <property type="term" value="C:plasma membrane"/>
    <property type="evidence" value="ECO:0007669"/>
    <property type="project" value="TreeGrafter"/>
</dbReference>
<name>A0A916TG49_9ACTN</name>
<evidence type="ECO:0000256" key="2">
    <source>
        <dbReference type="ARBA" id="ARBA00022692"/>
    </source>
</evidence>
<organism evidence="8 9">
    <name type="scientific">Gordonia jinhuaensis</name>
    <dbReference type="NCBI Taxonomy" id="1517702"/>
    <lineage>
        <taxon>Bacteria</taxon>
        <taxon>Bacillati</taxon>
        <taxon>Actinomycetota</taxon>
        <taxon>Actinomycetes</taxon>
        <taxon>Mycobacteriales</taxon>
        <taxon>Gordoniaceae</taxon>
        <taxon>Gordonia</taxon>
    </lineage>
</organism>
<evidence type="ECO:0000313" key="9">
    <source>
        <dbReference type="Proteomes" id="UP000621454"/>
    </source>
</evidence>
<feature type="compositionally biased region" description="Basic and acidic residues" evidence="5">
    <location>
        <begin position="1"/>
        <end position="14"/>
    </location>
</feature>
<gene>
    <name evidence="8" type="ORF">GCM10011489_33900</name>
</gene>
<dbReference type="PANTHER" id="PTHR37958:SF1">
    <property type="entry name" value="SODIUM-POTASSIUM_PROTON ANTIPORTER CHAA"/>
    <property type="match status" value="1"/>
</dbReference>
<feature type="transmembrane region" description="Helical" evidence="6">
    <location>
        <begin position="349"/>
        <end position="371"/>
    </location>
</feature>